<feature type="compositionally biased region" description="Low complexity" evidence="1">
    <location>
        <begin position="185"/>
        <end position="208"/>
    </location>
</feature>
<keyword evidence="3" id="KW-1185">Reference proteome</keyword>
<dbReference type="InParanoid" id="L5K9F1"/>
<evidence type="ECO:0000256" key="1">
    <source>
        <dbReference type="SAM" id="MobiDB-lite"/>
    </source>
</evidence>
<organism evidence="2 3">
    <name type="scientific">Pteropus alecto</name>
    <name type="common">Black flying fox</name>
    <dbReference type="NCBI Taxonomy" id="9402"/>
    <lineage>
        <taxon>Eukaryota</taxon>
        <taxon>Metazoa</taxon>
        <taxon>Chordata</taxon>
        <taxon>Craniata</taxon>
        <taxon>Vertebrata</taxon>
        <taxon>Euteleostomi</taxon>
        <taxon>Mammalia</taxon>
        <taxon>Eutheria</taxon>
        <taxon>Laurasiatheria</taxon>
        <taxon>Chiroptera</taxon>
        <taxon>Yinpterochiroptera</taxon>
        <taxon>Pteropodoidea</taxon>
        <taxon>Pteropodidae</taxon>
        <taxon>Pteropodinae</taxon>
        <taxon>Pteropus</taxon>
    </lineage>
</organism>
<feature type="compositionally biased region" description="Pro residues" evidence="1">
    <location>
        <begin position="323"/>
        <end position="332"/>
    </location>
</feature>
<feature type="compositionally biased region" description="Low complexity" evidence="1">
    <location>
        <begin position="221"/>
        <end position="235"/>
    </location>
</feature>
<feature type="region of interest" description="Disordered" evidence="1">
    <location>
        <begin position="28"/>
        <end position="373"/>
    </location>
</feature>
<accession>L5K9F1</accession>
<feature type="compositionally biased region" description="Polar residues" evidence="1">
    <location>
        <begin position="157"/>
        <end position="168"/>
    </location>
</feature>
<dbReference type="EMBL" id="KB030979">
    <property type="protein sequence ID" value="ELK07371.1"/>
    <property type="molecule type" value="Genomic_DNA"/>
</dbReference>
<feature type="compositionally biased region" description="Low complexity" evidence="1">
    <location>
        <begin position="62"/>
        <end position="78"/>
    </location>
</feature>
<reference evidence="3" key="1">
    <citation type="journal article" date="2013" name="Science">
        <title>Comparative analysis of bat genomes provides insight into the evolution of flight and immunity.</title>
        <authorList>
            <person name="Zhang G."/>
            <person name="Cowled C."/>
            <person name="Shi Z."/>
            <person name="Huang Z."/>
            <person name="Bishop-Lilly K.A."/>
            <person name="Fang X."/>
            <person name="Wynne J.W."/>
            <person name="Xiong Z."/>
            <person name="Baker M.L."/>
            <person name="Zhao W."/>
            <person name="Tachedjian M."/>
            <person name="Zhu Y."/>
            <person name="Zhou P."/>
            <person name="Jiang X."/>
            <person name="Ng J."/>
            <person name="Yang L."/>
            <person name="Wu L."/>
            <person name="Xiao J."/>
            <person name="Feng Y."/>
            <person name="Chen Y."/>
            <person name="Sun X."/>
            <person name="Zhang Y."/>
            <person name="Marsh G.A."/>
            <person name="Crameri G."/>
            <person name="Broder C.C."/>
            <person name="Frey K.G."/>
            <person name="Wang L.F."/>
            <person name="Wang J."/>
        </authorList>
    </citation>
    <scope>NUCLEOTIDE SEQUENCE [LARGE SCALE GENOMIC DNA]</scope>
</reference>
<evidence type="ECO:0000313" key="3">
    <source>
        <dbReference type="Proteomes" id="UP000010552"/>
    </source>
</evidence>
<sequence>MSSLSCPSLPGFRKVSAILVQLSESSVSLSDWEAGDSPDAELPGPRESSPRGAWERPGGSGASPLSGLSAVSGGLESAVPGLMRTGWQPPLGDVPTSRSVSEVSSGIWDEEGLPEPSASTQPTLGRPSPAGGSSDLHSGRAPCPARPALGPGEGQEVSGTSESLTSGSDVGKATRMSPEAACVASTSEISSSSDSNLSLSFPLASSTSEEAEFGEGGGTGPPLASAGRPRASSGADLGPPTNRKPPQASPVSLQAPPGDPSGLATLTAESQGPGCGGGRAAPVWEEAHPPLAGGVQPEILSPVDEVLSCGSADLPSCTHRDTPPPPPAPTPPAESGATPSPSSEDFPSPPEDAMSPGGSLGPPEEDTSINTGQLPSLLHLGDELGESSSVAGDQAVGGPWSEPVSWLGSPLCVGAGNALGGLPRLQSPTPSAAACVAAEGLPTQLMAGDTGLPGTAWGDRAPALDMGPCADLPSMRRAEVVDLVSTQLTRRILCDTLAVLSELAQPGSQ</sequence>
<proteinExistence type="predicted"/>
<name>L5K9F1_PTEAL</name>
<gene>
    <name evidence="2" type="ORF">PAL_GLEAN10012669</name>
</gene>
<evidence type="ECO:0000313" key="2">
    <source>
        <dbReference type="EMBL" id="ELK07371.1"/>
    </source>
</evidence>
<dbReference type="STRING" id="9402.L5K9F1"/>
<dbReference type="Proteomes" id="UP000010552">
    <property type="component" value="Unassembled WGS sequence"/>
</dbReference>
<protein>
    <submittedName>
        <fullName evidence="2">Uncharacterized protein</fullName>
    </submittedName>
</protein>
<feature type="compositionally biased region" description="Low complexity" evidence="1">
    <location>
        <begin position="333"/>
        <end position="346"/>
    </location>
</feature>
<dbReference type="AlphaFoldDB" id="L5K9F1"/>